<evidence type="ECO:0000313" key="1">
    <source>
        <dbReference type="Ensembl" id="ENSP00000456516.1"/>
    </source>
</evidence>
<dbReference type="EMBL" id="AC105133">
    <property type="status" value="NOT_ANNOTATED_CDS"/>
    <property type="molecule type" value="Genomic_DNA"/>
</dbReference>
<gene>
    <name evidence="1" type="primary">LINGO1</name>
</gene>
<dbReference type="OMA" id="MVAREAT"/>
<dbReference type="OpenTargets" id="ENSG00000169783"/>
<dbReference type="ExpressionAtlas" id="H3BS32">
    <property type="expression patterns" value="baseline and differential"/>
</dbReference>
<dbReference type="HGNC" id="HGNC:21205">
    <property type="gene designation" value="LINGO1"/>
</dbReference>
<protein>
    <submittedName>
        <fullName evidence="1">Leucine rich repeat and Ig domain containing 1</fullName>
    </submittedName>
</protein>
<proteinExistence type="predicted"/>
<reference evidence="1 2" key="2">
    <citation type="journal article" date="2004" name="Nature">
        <title>Finishing the euchromatic sequence of the human genome.</title>
        <authorList>
            <consortium name="International Human Genome Sequencing Consortium"/>
        </authorList>
    </citation>
    <scope>NUCLEOTIDE SEQUENCE [LARGE SCALE GENOMIC DNA]</scope>
</reference>
<evidence type="ECO:0000313" key="2">
    <source>
        <dbReference type="Proteomes" id="UP000005640"/>
    </source>
</evidence>
<feature type="non-terminal residue" evidence="1">
    <location>
        <position position="11"/>
    </location>
</feature>
<sequence>MLAGGVRSMPS</sequence>
<name>H3BS32_HUMAN</name>
<dbReference type="Ensembl" id="ENST00000562933.5">
    <property type="protein sequence ID" value="ENSP00000456516.1"/>
    <property type="gene ID" value="ENSG00000169783.13"/>
</dbReference>
<dbReference type="Bgee" id="ENSG00000169783">
    <property type="expression patterns" value="Expressed in cortical plate and 157 other cell types or tissues"/>
</dbReference>
<reference evidence="1" key="4">
    <citation type="submission" date="2025-08" db="UniProtKB">
        <authorList>
            <consortium name="Ensembl"/>
        </authorList>
    </citation>
    <scope>IDENTIFICATION</scope>
</reference>
<dbReference type="EMBL" id="AC046168">
    <property type="status" value="NOT_ANNOTATED_CDS"/>
    <property type="molecule type" value="Genomic_DNA"/>
</dbReference>
<dbReference type="ChiTaRS" id="LINGO1">
    <property type="organism name" value="human"/>
</dbReference>
<dbReference type="EMBL" id="AC110607">
    <property type="status" value="NOT_ANNOTATED_CDS"/>
    <property type="molecule type" value="Genomic_DNA"/>
</dbReference>
<dbReference type="VEuPathDB" id="HostDB:ENSG00000169783"/>
<organism evidence="1 2">
    <name type="scientific">Homo sapiens</name>
    <name type="common">Human</name>
    <dbReference type="NCBI Taxonomy" id="9606"/>
    <lineage>
        <taxon>Eukaryota</taxon>
        <taxon>Metazoa</taxon>
        <taxon>Chordata</taxon>
        <taxon>Craniata</taxon>
        <taxon>Vertebrata</taxon>
        <taxon>Euteleostomi</taxon>
        <taxon>Mammalia</taxon>
        <taxon>Eutheria</taxon>
        <taxon>Euarchontoglires</taxon>
        <taxon>Primates</taxon>
        <taxon>Haplorrhini</taxon>
        <taxon>Catarrhini</taxon>
        <taxon>Hominidae</taxon>
        <taxon>Homo</taxon>
    </lineage>
</organism>
<reference evidence="1" key="5">
    <citation type="submission" date="2025-09" db="UniProtKB">
        <authorList>
            <consortium name="Ensembl"/>
        </authorList>
    </citation>
    <scope>IDENTIFICATION</scope>
</reference>
<dbReference type="Antibodypedia" id="2624">
    <property type="antibodies" value="441 antibodies from 36 providers"/>
</dbReference>
<dbReference type="HOGENOM" id="CLU_3438225_0_0_1"/>
<dbReference type="OrthoDB" id="10061535at2759"/>
<keyword evidence="2" id="KW-1185">Reference proteome</keyword>
<reference evidence="1 2" key="1">
    <citation type="journal article" date="2001" name="Nature">
        <title>Initial sequencing and analysis of the human genome.</title>
        <authorList>
            <consortium name="International Human Genome Sequencing Consortium"/>
            <person name="Lander E.S."/>
            <person name="Linton L.M."/>
            <person name="Birren B."/>
            <person name="Nusbaum C."/>
            <person name="Zody M.C."/>
            <person name="Baldwin J."/>
            <person name="Devon K."/>
            <person name="Dewar K."/>
            <person name="Doyle M."/>
            <person name="FitzHugh W."/>
            <person name="Funke R."/>
            <person name="Gage D."/>
            <person name="Harris K."/>
            <person name="Heaford A."/>
            <person name="Howland J."/>
            <person name="Kann L."/>
            <person name="Lehoczky J."/>
            <person name="LeVine R."/>
            <person name="McEwan P."/>
            <person name="McKernan K."/>
            <person name="Meldrim J."/>
            <person name="Mesirov J.P."/>
            <person name="Miranda C."/>
            <person name="Morris W."/>
            <person name="Naylor J."/>
            <person name="Raymond C."/>
            <person name="Rosetti M."/>
            <person name="Santos R."/>
            <person name="Sheridan A."/>
            <person name="Sougnez C."/>
            <person name="Stange-Thomann N."/>
            <person name="Stojanovic N."/>
            <person name="Subramanian A."/>
            <person name="Wyman D."/>
            <person name="Rogers J."/>
            <person name="Sulston J."/>
            <person name="Ainscough R."/>
            <person name="Beck S."/>
            <person name="Bentley D."/>
            <person name="Burton J."/>
            <person name="Clee C."/>
            <person name="Carter N."/>
            <person name="Coulson A."/>
            <person name="Deadman R."/>
            <person name="Deloukas P."/>
            <person name="Dunham A."/>
            <person name="Dunham I."/>
            <person name="Durbin R."/>
            <person name="French L."/>
            <person name="Grafham D."/>
            <person name="Gregory S."/>
            <person name="Hubbard T."/>
            <person name="Humphray S."/>
            <person name="Hunt A."/>
            <person name="Jones M."/>
            <person name="Lloyd C."/>
            <person name="McMurray A."/>
            <person name="Matthews L."/>
            <person name="Mercer S."/>
            <person name="Milne S."/>
            <person name="Mullikin J.C."/>
            <person name="Mungall A."/>
            <person name="Plumb R."/>
            <person name="Ross M."/>
            <person name="Shownkeen R."/>
            <person name="Sims S."/>
            <person name="Waterston R.H."/>
            <person name="Wilson R.K."/>
            <person name="Hillier L.W."/>
            <person name="McPherson J.D."/>
            <person name="Marra M.A."/>
            <person name="Mardis E.R."/>
            <person name="Fulton L.A."/>
            <person name="Chinwalla A.T."/>
            <person name="Pepin K.H."/>
            <person name="Gish W.R."/>
            <person name="Chissoe S.L."/>
            <person name="Wendl M.C."/>
            <person name="Delehaunty K.D."/>
            <person name="Miner T.L."/>
            <person name="Delehaunty A."/>
            <person name="Kramer J.B."/>
            <person name="Cook L.L."/>
            <person name="Fulton R.S."/>
            <person name="Johnson D.L."/>
            <person name="Minx P.J."/>
            <person name="Clifton S.W."/>
            <person name="Hawkins T."/>
            <person name="Branscomb E."/>
            <person name="Predki P."/>
            <person name="Richardson P."/>
            <person name="Wenning S."/>
            <person name="Slezak T."/>
            <person name="Doggett N."/>
            <person name="Cheng J.F."/>
            <person name="Olsen A."/>
            <person name="Lucas S."/>
            <person name="Elkin C."/>
            <person name="Uberbacher E."/>
            <person name="Frazier M."/>
            <person name="Gibbs R.A."/>
            <person name="Muzny D.M."/>
            <person name="Scherer S.E."/>
            <person name="Bouck J.B."/>
            <person name="Sodergren E.J."/>
            <person name="Worley K.C."/>
            <person name="Rives C.M."/>
            <person name="Gorrell J.H."/>
            <person name="Metzker M.L."/>
            <person name="Naylor S.L."/>
            <person name="Kucherlapati R.S."/>
            <person name="Nelson D.L."/>
            <person name="Weinstock G.M."/>
            <person name="Sakaki Y."/>
            <person name="Fujiyama A."/>
            <person name="Hattori M."/>
            <person name="Yada T."/>
            <person name="Toyoda A."/>
            <person name="Itoh T."/>
            <person name="Kawagoe C."/>
            <person name="Watanabe H."/>
            <person name="Totoki Y."/>
            <person name="Taylor T."/>
            <person name="Weissenbach J."/>
            <person name="Heilig R."/>
            <person name="Saurin W."/>
            <person name="Artiguenave F."/>
            <person name="Brottier P."/>
            <person name="Bruls T."/>
            <person name="Pelletier E."/>
            <person name="Robert C."/>
            <person name="Wincker P."/>
            <person name="Smith D.R."/>
            <person name="Doucette-Stamm L."/>
            <person name="Rubenfield M."/>
            <person name="Weinstock K."/>
            <person name="Lee H.M."/>
            <person name="Dubois J."/>
            <person name="Rosenthal A."/>
            <person name="Platzer M."/>
            <person name="Nyakatura G."/>
            <person name="Taudien S."/>
            <person name="Rump A."/>
            <person name="Yang H."/>
            <person name="Yu J."/>
            <person name="Wang J."/>
            <person name="Huang G."/>
            <person name="Gu J."/>
            <person name="Hood L."/>
            <person name="Rowen L."/>
            <person name="Madan A."/>
            <person name="Qin S."/>
            <person name="Davis R.W."/>
            <person name="Federspiel N.A."/>
            <person name="Abola A.P."/>
            <person name="Proctor M.J."/>
            <person name="Myers R.M."/>
            <person name="Schmutz J."/>
            <person name="Dickson M."/>
            <person name="Grimwood J."/>
            <person name="Cox D.R."/>
            <person name="Olson M.V."/>
            <person name="Kaul R."/>
            <person name="Raymond C."/>
            <person name="Shimizu N."/>
            <person name="Kawasaki K."/>
            <person name="Minoshima S."/>
            <person name="Evans G.A."/>
            <person name="Athanasiou M."/>
            <person name="Schultz R."/>
            <person name="Roe B.A."/>
            <person name="Chen F."/>
            <person name="Pan H."/>
            <person name="Ramser J."/>
            <person name="Lehrach H."/>
            <person name="Reinhardt R."/>
            <person name="McCombie W.R."/>
            <person name="de la Bastide M."/>
            <person name="Dedhia N."/>
            <person name="Blocker H."/>
            <person name="Hornischer K."/>
            <person name="Nordsiek G."/>
            <person name="Agarwala R."/>
            <person name="Aravind L."/>
            <person name="Bailey J.A."/>
            <person name="Bateman A."/>
            <person name="Batzoglou S."/>
            <person name="Birney E."/>
            <person name="Bork P."/>
            <person name="Brown D.G."/>
            <person name="Burge C.B."/>
            <person name="Cerutti L."/>
            <person name="Chen H.C."/>
            <person name="Church D."/>
            <person name="Clamp M."/>
            <person name="Copley R.R."/>
            <person name="Doerks T."/>
            <person name="Eddy S.R."/>
            <person name="Eichler E.E."/>
            <person name="Furey T.S."/>
            <person name="Galagan J."/>
            <person name="Gilbert J.G."/>
            <person name="Harmon C."/>
            <person name="Hayashizaki Y."/>
            <person name="Haussler D."/>
            <person name="Hermjakob H."/>
            <person name="Hokamp K."/>
            <person name="Jang W."/>
            <person name="Johnson L.S."/>
            <person name="Jones T.A."/>
            <person name="Kasif S."/>
            <person name="Kaspryzk A."/>
            <person name="Kennedy S."/>
            <person name="Kent W.J."/>
            <person name="Kitts P."/>
            <person name="Koonin E.V."/>
            <person name="Korf I."/>
            <person name="Kulp D."/>
            <person name="Lancet D."/>
            <person name="Lowe T.M."/>
            <person name="McLysaght A."/>
            <person name="Mikkelsen T."/>
            <person name="Moran J.V."/>
            <person name="Mulder N."/>
            <person name="Pollara V.J."/>
            <person name="Ponting C.P."/>
            <person name="Schuler G."/>
            <person name="Schultz J."/>
            <person name="Slater G."/>
            <person name="Smit A.F."/>
            <person name="Stupka E."/>
            <person name="Szustakowski J."/>
            <person name="Thierry-Mieg D."/>
            <person name="Thierry-Mieg J."/>
            <person name="Wagner L."/>
            <person name="Wallis J."/>
            <person name="Wheeler R."/>
            <person name="Williams A."/>
            <person name="Wolf Y.I."/>
            <person name="Wolfe K.H."/>
            <person name="Yang S.P."/>
            <person name="Yeh R.F."/>
            <person name="Collins F."/>
            <person name="Guyer M.S."/>
            <person name="Peterson J."/>
            <person name="Felsenfeld A."/>
            <person name="Wetterstrand K.A."/>
            <person name="Patrinos A."/>
            <person name="Morgan M.J."/>
            <person name="de Jong P."/>
            <person name="Catanese J.J."/>
            <person name="Osoegawa K."/>
            <person name="Shizuya H."/>
            <person name="Choi S."/>
            <person name="Chen Y.J."/>
        </authorList>
    </citation>
    <scope>NUCLEOTIDE SEQUENCE [LARGE SCALE GENOMIC DNA]</scope>
</reference>
<dbReference type="GeneTree" id="ENSGT00940000154996"/>
<dbReference type="Proteomes" id="UP000005640">
    <property type="component" value="Chromosome 15"/>
</dbReference>
<dbReference type="UCSC" id="uc059mac.1">
    <property type="organism name" value="human"/>
</dbReference>
<reference evidence="1 2" key="3">
    <citation type="journal article" date="2006" name="Nature">
        <title>Analysis of the DNA sequence and duplication history of human chromosome 15.</title>
        <authorList>
            <person name="Zody M.C."/>
            <person name="Garber M."/>
            <person name="Sharpe T."/>
            <person name="Young S.K."/>
            <person name="Rowen L."/>
            <person name="O'Neill K."/>
            <person name="Whittaker C.A."/>
            <person name="Kamal M."/>
            <person name="Chang J.L."/>
            <person name="Cuomo C.A."/>
            <person name="Dewar K."/>
            <person name="FitzGerald M.G."/>
            <person name="Kodira C.D."/>
            <person name="Madan A."/>
            <person name="Qin S."/>
            <person name="Yang X."/>
            <person name="Abbasi N."/>
            <person name="Abouelleil A."/>
            <person name="Arachchi H.M."/>
            <person name="Baradarani L."/>
            <person name="Birditt B."/>
            <person name="Bloom S."/>
            <person name="Bloom T."/>
            <person name="Borowsky M.L."/>
            <person name="Burke J."/>
            <person name="Butler J."/>
            <person name="Cook A."/>
            <person name="DeArellano K."/>
            <person name="DeCaprio D."/>
            <person name="Dorris L.III."/>
            <person name="Dors M."/>
            <person name="Eichler E.E."/>
            <person name="Engels R."/>
            <person name="Fahey J."/>
            <person name="Fleetwood P."/>
            <person name="Friedman C."/>
            <person name="Gearin G."/>
            <person name="Hall J.L."/>
            <person name="Hensley G."/>
            <person name="Johnson E."/>
            <person name="Jones C."/>
            <person name="Kamat A."/>
            <person name="Kaur A."/>
            <person name="Locke D.P."/>
            <person name="Madan A."/>
            <person name="Munson G."/>
            <person name="Jaffe D.B."/>
            <person name="Lui A."/>
            <person name="Macdonald P."/>
            <person name="Mauceli E."/>
            <person name="Naylor J.W."/>
            <person name="Nesbitt R."/>
            <person name="Nicol R."/>
            <person name="O'Leary S.B."/>
            <person name="Ratcliffe A."/>
            <person name="Rounsley S."/>
            <person name="She X."/>
            <person name="Sneddon K.M."/>
            <person name="Stewart S."/>
            <person name="Sougnez C."/>
            <person name="Stone S.M."/>
            <person name="Topham K."/>
            <person name="Vincent D."/>
            <person name="Wang S."/>
            <person name="Zimmer A.R."/>
            <person name="Birren B.W."/>
            <person name="Hood L."/>
            <person name="Lander E.S."/>
            <person name="Nusbaum C."/>
        </authorList>
    </citation>
    <scope>NUCLEOTIDE SEQUENCE [LARGE SCALE GENOMIC DNA]</scope>
</reference>
<accession>H3BS32</accession>